<dbReference type="KEGG" id="dvi:6624481"/>
<feature type="region of interest" description="Disordered" evidence="4">
    <location>
        <begin position="619"/>
        <end position="655"/>
    </location>
</feature>
<dbReference type="FunFam" id="2.60.120.290:FF:000049">
    <property type="entry name" value="Uncharacterized protein, isoform B"/>
    <property type="match status" value="1"/>
</dbReference>
<dbReference type="OrthoDB" id="248923at2759"/>
<dbReference type="EMBL" id="CH940647">
    <property type="protein sequence ID" value="EDW68937.2"/>
    <property type="molecule type" value="Genomic_DNA"/>
</dbReference>
<feature type="region of interest" description="Disordered" evidence="4">
    <location>
        <begin position="876"/>
        <end position="896"/>
    </location>
</feature>
<feature type="compositionally biased region" description="Low complexity" evidence="4">
    <location>
        <begin position="630"/>
        <end position="655"/>
    </location>
</feature>
<dbReference type="Pfam" id="PF00057">
    <property type="entry name" value="Ldl_recept_a"/>
    <property type="match status" value="1"/>
</dbReference>
<dbReference type="InParanoid" id="B4LDR4"/>
<keyword evidence="9" id="KW-1185">Reference proteome</keyword>
<dbReference type="eggNOG" id="KOG1215">
    <property type="taxonomic scope" value="Eukaryota"/>
</dbReference>
<feature type="region of interest" description="Disordered" evidence="4">
    <location>
        <begin position="815"/>
        <end position="838"/>
    </location>
</feature>
<evidence type="ECO:0000313" key="9">
    <source>
        <dbReference type="Proteomes" id="UP000008792"/>
    </source>
</evidence>
<feature type="region of interest" description="Disordered" evidence="4">
    <location>
        <begin position="737"/>
        <end position="756"/>
    </location>
</feature>
<dbReference type="FunCoup" id="B4LDR4">
    <property type="interactions" value="19"/>
</dbReference>
<dbReference type="SMART" id="SM00042">
    <property type="entry name" value="CUB"/>
    <property type="match status" value="1"/>
</dbReference>
<evidence type="ECO:0000313" key="8">
    <source>
        <dbReference type="EMBL" id="EDW68937.2"/>
    </source>
</evidence>
<dbReference type="InterPro" id="IPR035914">
    <property type="entry name" value="Sperma_CUB_dom_sf"/>
</dbReference>
<reference evidence="8 9" key="1">
    <citation type="journal article" date="2007" name="Nature">
        <title>Evolution of genes and genomes on the Drosophila phylogeny.</title>
        <authorList>
            <consortium name="Drosophila 12 Genomes Consortium"/>
            <person name="Clark A.G."/>
            <person name="Eisen M.B."/>
            <person name="Smith D.R."/>
            <person name="Bergman C.M."/>
            <person name="Oliver B."/>
            <person name="Markow T.A."/>
            <person name="Kaufman T.C."/>
            <person name="Kellis M."/>
            <person name="Gelbart W."/>
            <person name="Iyer V.N."/>
            <person name="Pollard D.A."/>
            <person name="Sackton T.B."/>
            <person name="Larracuente A.M."/>
            <person name="Singh N.D."/>
            <person name="Abad J.P."/>
            <person name="Abt D.N."/>
            <person name="Adryan B."/>
            <person name="Aguade M."/>
            <person name="Akashi H."/>
            <person name="Anderson W.W."/>
            <person name="Aquadro C.F."/>
            <person name="Ardell D.H."/>
            <person name="Arguello R."/>
            <person name="Artieri C.G."/>
            <person name="Barbash D.A."/>
            <person name="Barker D."/>
            <person name="Barsanti P."/>
            <person name="Batterham P."/>
            <person name="Batzoglou S."/>
            <person name="Begun D."/>
            <person name="Bhutkar A."/>
            <person name="Blanco E."/>
            <person name="Bosak S.A."/>
            <person name="Bradley R.K."/>
            <person name="Brand A.D."/>
            <person name="Brent M.R."/>
            <person name="Brooks A.N."/>
            <person name="Brown R.H."/>
            <person name="Butlin R.K."/>
            <person name="Caggese C."/>
            <person name="Calvi B.R."/>
            <person name="Bernardo de Carvalho A."/>
            <person name="Caspi A."/>
            <person name="Castrezana S."/>
            <person name="Celniker S.E."/>
            <person name="Chang J.L."/>
            <person name="Chapple C."/>
            <person name="Chatterji S."/>
            <person name="Chinwalla A."/>
            <person name="Civetta A."/>
            <person name="Clifton S.W."/>
            <person name="Comeron J.M."/>
            <person name="Costello J.C."/>
            <person name="Coyne J.A."/>
            <person name="Daub J."/>
            <person name="David R.G."/>
            <person name="Delcher A.L."/>
            <person name="Delehaunty K."/>
            <person name="Do C.B."/>
            <person name="Ebling H."/>
            <person name="Edwards K."/>
            <person name="Eickbush T."/>
            <person name="Evans J.D."/>
            <person name="Filipski A."/>
            <person name="Findeiss S."/>
            <person name="Freyhult E."/>
            <person name="Fulton L."/>
            <person name="Fulton R."/>
            <person name="Garcia A.C."/>
            <person name="Gardiner A."/>
            <person name="Garfield D.A."/>
            <person name="Garvin B.E."/>
            <person name="Gibson G."/>
            <person name="Gilbert D."/>
            <person name="Gnerre S."/>
            <person name="Godfrey J."/>
            <person name="Good R."/>
            <person name="Gotea V."/>
            <person name="Gravely B."/>
            <person name="Greenberg A.J."/>
            <person name="Griffiths-Jones S."/>
            <person name="Gross S."/>
            <person name="Guigo R."/>
            <person name="Gustafson E.A."/>
            <person name="Haerty W."/>
            <person name="Hahn M.W."/>
            <person name="Halligan D.L."/>
            <person name="Halpern A.L."/>
            <person name="Halter G.M."/>
            <person name="Han M.V."/>
            <person name="Heger A."/>
            <person name="Hillier L."/>
            <person name="Hinrichs A.S."/>
            <person name="Holmes I."/>
            <person name="Hoskins R.A."/>
            <person name="Hubisz M.J."/>
            <person name="Hultmark D."/>
            <person name="Huntley M.A."/>
            <person name="Jaffe D.B."/>
            <person name="Jagadeeshan S."/>
            <person name="Jeck W.R."/>
            <person name="Johnson J."/>
            <person name="Jones C.D."/>
            <person name="Jordan W.C."/>
            <person name="Karpen G.H."/>
            <person name="Kataoka E."/>
            <person name="Keightley P.D."/>
            <person name="Kheradpour P."/>
            <person name="Kirkness E.F."/>
            <person name="Koerich L.B."/>
            <person name="Kristiansen K."/>
            <person name="Kudrna D."/>
            <person name="Kulathinal R.J."/>
            <person name="Kumar S."/>
            <person name="Kwok R."/>
            <person name="Lander E."/>
            <person name="Langley C.H."/>
            <person name="Lapoint R."/>
            <person name="Lazzaro B.P."/>
            <person name="Lee S.J."/>
            <person name="Levesque L."/>
            <person name="Li R."/>
            <person name="Lin C.F."/>
            <person name="Lin M.F."/>
            <person name="Lindblad-Toh K."/>
            <person name="Llopart A."/>
            <person name="Long M."/>
            <person name="Low L."/>
            <person name="Lozovsky E."/>
            <person name="Lu J."/>
            <person name="Luo M."/>
            <person name="Machado C.A."/>
            <person name="Makalowski W."/>
            <person name="Marzo M."/>
            <person name="Matsuda M."/>
            <person name="Matzkin L."/>
            <person name="McAllister B."/>
            <person name="McBride C.S."/>
            <person name="McKernan B."/>
            <person name="McKernan K."/>
            <person name="Mendez-Lago M."/>
            <person name="Minx P."/>
            <person name="Mollenhauer M.U."/>
            <person name="Montooth K."/>
            <person name="Mount S.M."/>
            <person name="Mu X."/>
            <person name="Myers E."/>
            <person name="Negre B."/>
            <person name="Newfeld S."/>
            <person name="Nielsen R."/>
            <person name="Noor M.A."/>
            <person name="O'Grady P."/>
            <person name="Pachter L."/>
            <person name="Papaceit M."/>
            <person name="Parisi M.J."/>
            <person name="Parisi M."/>
            <person name="Parts L."/>
            <person name="Pedersen J.S."/>
            <person name="Pesole G."/>
            <person name="Phillippy A.M."/>
            <person name="Ponting C.P."/>
            <person name="Pop M."/>
            <person name="Porcelli D."/>
            <person name="Powell J.R."/>
            <person name="Prohaska S."/>
            <person name="Pruitt K."/>
            <person name="Puig M."/>
            <person name="Quesneville H."/>
            <person name="Ram K.R."/>
            <person name="Rand D."/>
            <person name="Rasmussen M.D."/>
            <person name="Reed L.K."/>
            <person name="Reenan R."/>
            <person name="Reily A."/>
            <person name="Remington K.A."/>
            <person name="Rieger T.T."/>
            <person name="Ritchie M.G."/>
            <person name="Robin C."/>
            <person name="Rogers Y.H."/>
            <person name="Rohde C."/>
            <person name="Rozas J."/>
            <person name="Rubenfield M.J."/>
            <person name="Ruiz A."/>
            <person name="Russo S."/>
            <person name="Salzberg S.L."/>
            <person name="Sanchez-Gracia A."/>
            <person name="Saranga D.J."/>
            <person name="Sato H."/>
            <person name="Schaeffer S.W."/>
            <person name="Schatz M.C."/>
            <person name="Schlenke T."/>
            <person name="Schwartz R."/>
            <person name="Segarra C."/>
            <person name="Singh R.S."/>
            <person name="Sirot L."/>
            <person name="Sirota M."/>
            <person name="Sisneros N.B."/>
            <person name="Smith C.D."/>
            <person name="Smith T.F."/>
            <person name="Spieth J."/>
            <person name="Stage D.E."/>
            <person name="Stark A."/>
            <person name="Stephan W."/>
            <person name="Strausberg R.L."/>
            <person name="Strempel S."/>
            <person name="Sturgill D."/>
            <person name="Sutton G."/>
            <person name="Sutton G.G."/>
            <person name="Tao W."/>
            <person name="Teichmann S."/>
            <person name="Tobari Y.N."/>
            <person name="Tomimura Y."/>
            <person name="Tsolas J.M."/>
            <person name="Valente V.L."/>
            <person name="Venter E."/>
            <person name="Venter J.C."/>
            <person name="Vicario S."/>
            <person name="Vieira F.G."/>
            <person name="Vilella A.J."/>
            <person name="Villasante A."/>
            <person name="Walenz B."/>
            <person name="Wang J."/>
            <person name="Wasserman M."/>
            <person name="Watts T."/>
            <person name="Wilson D."/>
            <person name="Wilson R.K."/>
            <person name="Wing R.A."/>
            <person name="Wolfner M.F."/>
            <person name="Wong A."/>
            <person name="Wong G.K."/>
            <person name="Wu C.I."/>
            <person name="Wu G."/>
            <person name="Yamamoto D."/>
            <person name="Yang H.P."/>
            <person name="Yang S.P."/>
            <person name="Yorke J.A."/>
            <person name="Yoshida K."/>
            <person name="Zdobnov E."/>
            <person name="Zhang P."/>
            <person name="Zhang Y."/>
            <person name="Zimin A.V."/>
            <person name="Baldwin J."/>
            <person name="Abdouelleil A."/>
            <person name="Abdulkadir J."/>
            <person name="Abebe A."/>
            <person name="Abera B."/>
            <person name="Abreu J."/>
            <person name="Acer S.C."/>
            <person name="Aftuck L."/>
            <person name="Alexander A."/>
            <person name="An P."/>
            <person name="Anderson E."/>
            <person name="Anderson S."/>
            <person name="Arachi H."/>
            <person name="Azer M."/>
            <person name="Bachantsang P."/>
            <person name="Barry A."/>
            <person name="Bayul T."/>
            <person name="Berlin A."/>
            <person name="Bessette D."/>
            <person name="Bloom T."/>
            <person name="Blye J."/>
            <person name="Boguslavskiy L."/>
            <person name="Bonnet C."/>
            <person name="Boukhgalter B."/>
            <person name="Bourzgui I."/>
            <person name="Brown A."/>
            <person name="Cahill P."/>
            <person name="Channer S."/>
            <person name="Cheshatsang Y."/>
            <person name="Chuda L."/>
            <person name="Citroen M."/>
            <person name="Collymore A."/>
            <person name="Cooke P."/>
            <person name="Costello M."/>
            <person name="D'Aco K."/>
            <person name="Daza R."/>
            <person name="De Haan G."/>
            <person name="DeGray S."/>
            <person name="DeMaso C."/>
            <person name="Dhargay N."/>
            <person name="Dooley K."/>
            <person name="Dooley E."/>
            <person name="Doricent M."/>
            <person name="Dorje P."/>
            <person name="Dorjee K."/>
            <person name="Dupes A."/>
            <person name="Elong R."/>
            <person name="Falk J."/>
            <person name="Farina A."/>
            <person name="Faro S."/>
            <person name="Ferguson D."/>
            <person name="Fisher S."/>
            <person name="Foley C.D."/>
            <person name="Franke A."/>
            <person name="Friedrich D."/>
            <person name="Gadbois L."/>
            <person name="Gearin G."/>
            <person name="Gearin C.R."/>
            <person name="Giannoukos G."/>
            <person name="Goode T."/>
            <person name="Graham J."/>
            <person name="Grandbois E."/>
            <person name="Grewal S."/>
            <person name="Gyaltsen K."/>
            <person name="Hafez N."/>
            <person name="Hagos B."/>
            <person name="Hall J."/>
            <person name="Henson C."/>
            <person name="Hollinger A."/>
            <person name="Honan T."/>
            <person name="Huard M.D."/>
            <person name="Hughes L."/>
            <person name="Hurhula B."/>
            <person name="Husby M.E."/>
            <person name="Kamat A."/>
            <person name="Kanga B."/>
            <person name="Kashin S."/>
            <person name="Khazanovich D."/>
            <person name="Kisner P."/>
            <person name="Lance K."/>
            <person name="Lara M."/>
            <person name="Lee W."/>
            <person name="Lennon N."/>
            <person name="Letendre F."/>
            <person name="LeVine R."/>
            <person name="Lipovsky A."/>
            <person name="Liu X."/>
            <person name="Liu J."/>
            <person name="Liu S."/>
            <person name="Lokyitsang T."/>
            <person name="Lokyitsang Y."/>
            <person name="Lubonja R."/>
            <person name="Lui A."/>
            <person name="MacDonald P."/>
            <person name="Magnisalis V."/>
            <person name="Maru K."/>
            <person name="Matthews C."/>
            <person name="McCusker W."/>
            <person name="McDonough S."/>
            <person name="Mehta T."/>
            <person name="Meldrim J."/>
            <person name="Meneus L."/>
            <person name="Mihai O."/>
            <person name="Mihalev A."/>
            <person name="Mihova T."/>
            <person name="Mittelman R."/>
            <person name="Mlenga V."/>
            <person name="Montmayeur A."/>
            <person name="Mulrain L."/>
            <person name="Navidi A."/>
            <person name="Naylor J."/>
            <person name="Negash T."/>
            <person name="Nguyen T."/>
            <person name="Nguyen N."/>
            <person name="Nicol R."/>
            <person name="Norbu C."/>
            <person name="Norbu N."/>
            <person name="Novod N."/>
            <person name="O'Neill B."/>
            <person name="Osman S."/>
            <person name="Markiewicz E."/>
            <person name="Oyono O.L."/>
            <person name="Patti C."/>
            <person name="Phunkhang P."/>
            <person name="Pierre F."/>
            <person name="Priest M."/>
            <person name="Raghuraman S."/>
            <person name="Rege F."/>
            <person name="Reyes R."/>
            <person name="Rise C."/>
            <person name="Rogov P."/>
            <person name="Ross K."/>
            <person name="Ryan E."/>
            <person name="Settipalli S."/>
            <person name="Shea T."/>
            <person name="Sherpa N."/>
            <person name="Shi L."/>
            <person name="Shih D."/>
            <person name="Sparrow T."/>
            <person name="Spaulding J."/>
            <person name="Stalker J."/>
            <person name="Stange-Thomann N."/>
            <person name="Stavropoulos S."/>
            <person name="Stone C."/>
            <person name="Strader C."/>
            <person name="Tesfaye S."/>
            <person name="Thomson T."/>
            <person name="Thoulutsang Y."/>
            <person name="Thoulutsang D."/>
            <person name="Topham K."/>
            <person name="Topping I."/>
            <person name="Tsamla T."/>
            <person name="Vassiliev H."/>
            <person name="Vo A."/>
            <person name="Wangchuk T."/>
            <person name="Wangdi T."/>
            <person name="Weiand M."/>
            <person name="Wilkinson J."/>
            <person name="Wilson A."/>
            <person name="Yadav S."/>
            <person name="Young G."/>
            <person name="Yu Q."/>
            <person name="Zembek L."/>
            <person name="Zhong D."/>
            <person name="Zimmer A."/>
            <person name="Zwirko Z."/>
            <person name="Jaffe D.B."/>
            <person name="Alvarez P."/>
            <person name="Brockman W."/>
            <person name="Butler J."/>
            <person name="Chin C."/>
            <person name="Gnerre S."/>
            <person name="Grabherr M."/>
            <person name="Kleber M."/>
            <person name="Mauceli E."/>
            <person name="MacCallum I."/>
        </authorList>
    </citation>
    <scope>NUCLEOTIDE SEQUENCE [LARGE SCALE GENOMIC DNA]</scope>
    <source>
        <strain evidence="9">Tucson 15010-1051.87</strain>
    </source>
</reference>
<feature type="disulfide bond" evidence="3">
    <location>
        <begin position="442"/>
        <end position="460"/>
    </location>
</feature>
<evidence type="ECO:0000256" key="2">
    <source>
        <dbReference type="ARBA" id="ARBA00023157"/>
    </source>
</evidence>
<dbReference type="AlphaFoldDB" id="B4LDR4"/>
<sequence>MLAKAVGYGYCLAYVLALSSWPGAAYPANSYRDLDICNHWNGRRHFLELGERGELHARNVSTTAYRSSPLSLRNDLAAVDVWYQCNLELVTCAECVIRVTFTHANFSRSCSNTNTNMCPCEHIQFSEPPYDTTISGQEFCGDGKVFRSKTRTLQLKFFYRATNAHVFSLQYFSERNVRIVSGSPKQSIVGNGNVKYLPQVISTPYFPMAYPRDYGIEHILTCEADNCQVRLDFTDFQLGLASTLEIFDSNGQMLDSYTGEHFRPPITVSSGKSLLLQFRGNSASGVGFRAEVSFVSSKQLKDERLVPYTDCGGMVTGPGGAITMMNMIENATDVRLFDCIWIIKPGNNYMMMKTHISLRVDDFYGMAARSELIIRQGTTSDATEIENVMWPNNGLSKENHIAPILTGYYIRLRGVFGMSSKLAIVYSVFNYLNCYIGSEFLCGNNHCISIRLHCDGFDHCGDGSDEPDTCEEDWAHLHHDRRWYSHKPNYYFPKIDQYPDLKTATGIFIVSTLGIFGVLSGWMVILYRMGVRARHQRELQSHLQTISELLDRQDEERTPDEPPSYEAPPDYEEVIKVGMQQELREPRRQRRRQRGRDRACSRAPSNCTVQSMVPVHRSCSLDRERDQEQPSTSAAAMTRATDAAQDAAQTPQQQQLAQRMLLATAICDAAGTSGTPIGTRTGAQQSVGHAAGTPSLPAGRELSTAAGAASTPNSAADDCTDAFRDDSLNISLTLGLPTSTADSESGNLTPPNNQSLTSNCTEHTYLKRSWLLVQQTPHGQRCRVQRLRHTFSSPEAFCAPELQLPYPDFLSYGTNMPHERSSSNFGSELSRDPSSYSVGKRARLQSDLTLEPPSDSEAEQQVSCFGAVARRRVRSRSFSSSASRAGSGPRRRLRQRSSSADLLIYASMQRDGNEHAEGNTLQRLFFI</sequence>
<feature type="region of interest" description="Disordered" evidence="4">
    <location>
        <begin position="677"/>
        <end position="720"/>
    </location>
</feature>
<feature type="compositionally biased region" description="Polar residues" evidence="4">
    <location>
        <begin position="677"/>
        <end position="687"/>
    </location>
</feature>
<gene>
    <name evidence="8" type="primary">Dvir\GJ12397</name>
    <name evidence="8" type="ORF">Dvir_GJ12397</name>
</gene>
<feature type="transmembrane region" description="Helical" evidence="5">
    <location>
        <begin position="506"/>
        <end position="527"/>
    </location>
</feature>
<keyword evidence="5" id="KW-1133">Transmembrane helix</keyword>
<dbReference type="PROSITE" id="PS01180">
    <property type="entry name" value="CUB"/>
    <property type="match status" value="1"/>
</dbReference>
<dbReference type="CDD" id="cd00041">
    <property type="entry name" value="CUB"/>
    <property type="match status" value="1"/>
</dbReference>
<feature type="compositionally biased region" description="Basic and acidic residues" evidence="4">
    <location>
        <begin position="549"/>
        <end position="560"/>
    </location>
</feature>
<feature type="region of interest" description="Disordered" evidence="4">
    <location>
        <begin position="549"/>
        <end position="607"/>
    </location>
</feature>
<keyword evidence="6" id="KW-0732">Signal</keyword>
<dbReference type="SUPFAM" id="SSF57424">
    <property type="entry name" value="LDL receptor-like module"/>
    <property type="match status" value="1"/>
</dbReference>
<dbReference type="PROSITE" id="PS01209">
    <property type="entry name" value="LDLRA_1"/>
    <property type="match status" value="1"/>
</dbReference>
<dbReference type="Proteomes" id="UP000008792">
    <property type="component" value="Unassembled WGS sequence"/>
</dbReference>
<evidence type="ECO:0000256" key="1">
    <source>
        <dbReference type="ARBA" id="ARBA00022737"/>
    </source>
</evidence>
<evidence type="ECO:0000256" key="5">
    <source>
        <dbReference type="SAM" id="Phobius"/>
    </source>
</evidence>
<keyword evidence="2 3" id="KW-1015">Disulfide bond</keyword>
<dbReference type="InterPro" id="IPR036055">
    <property type="entry name" value="LDL_receptor-like_sf"/>
</dbReference>
<dbReference type="Gene3D" id="2.60.120.290">
    <property type="entry name" value="Spermadhesin, CUB domain"/>
    <property type="match status" value="1"/>
</dbReference>
<keyword evidence="5" id="KW-0812">Transmembrane</keyword>
<accession>B4LDR4</accession>
<dbReference type="Gene3D" id="4.10.400.10">
    <property type="entry name" value="Low-density Lipoprotein Receptor"/>
    <property type="match status" value="1"/>
</dbReference>
<evidence type="ECO:0000256" key="3">
    <source>
        <dbReference type="PROSITE-ProRule" id="PRU00124"/>
    </source>
</evidence>
<dbReference type="SUPFAM" id="SSF49854">
    <property type="entry name" value="Spermadhesin, CUB domain"/>
    <property type="match status" value="1"/>
</dbReference>
<dbReference type="InterPro" id="IPR023415">
    <property type="entry name" value="LDLR_class-A_CS"/>
</dbReference>
<keyword evidence="5" id="KW-0472">Membrane</keyword>
<dbReference type="STRING" id="7244.B4LDR4"/>
<evidence type="ECO:0000259" key="7">
    <source>
        <dbReference type="PROSITE" id="PS01180"/>
    </source>
</evidence>
<protein>
    <submittedName>
        <fullName evidence="8">Uncharacterized protein, isoform B</fullName>
    </submittedName>
</protein>
<feature type="compositionally biased region" description="Basic and acidic residues" evidence="4">
    <location>
        <begin position="619"/>
        <end position="628"/>
    </location>
</feature>
<dbReference type="HOGENOM" id="CLU_013033_0_0_1"/>
<feature type="signal peptide" evidence="6">
    <location>
        <begin position="1"/>
        <end position="27"/>
    </location>
</feature>
<dbReference type="PANTHER" id="PTHR24251">
    <property type="entry name" value="OVOCHYMASE-RELATED"/>
    <property type="match status" value="1"/>
</dbReference>
<evidence type="ECO:0000256" key="4">
    <source>
        <dbReference type="SAM" id="MobiDB-lite"/>
    </source>
</evidence>
<feature type="compositionally biased region" description="Low complexity" evidence="4">
    <location>
        <begin position="703"/>
        <end position="716"/>
    </location>
</feature>
<dbReference type="SMART" id="SM00192">
    <property type="entry name" value="LDLa"/>
    <property type="match status" value="1"/>
</dbReference>
<comment type="caution">
    <text evidence="3">Lacks conserved residue(s) required for the propagation of feature annotation.</text>
</comment>
<organism evidence="8 9">
    <name type="scientific">Drosophila virilis</name>
    <name type="common">Fruit fly</name>
    <dbReference type="NCBI Taxonomy" id="7244"/>
    <lineage>
        <taxon>Eukaryota</taxon>
        <taxon>Metazoa</taxon>
        <taxon>Ecdysozoa</taxon>
        <taxon>Arthropoda</taxon>
        <taxon>Hexapoda</taxon>
        <taxon>Insecta</taxon>
        <taxon>Pterygota</taxon>
        <taxon>Neoptera</taxon>
        <taxon>Endopterygota</taxon>
        <taxon>Diptera</taxon>
        <taxon>Brachycera</taxon>
        <taxon>Muscomorpha</taxon>
        <taxon>Ephydroidea</taxon>
        <taxon>Drosophilidae</taxon>
        <taxon>Drosophila</taxon>
    </lineage>
</organism>
<feature type="compositionally biased region" description="Low complexity" evidence="4">
    <location>
        <begin position="876"/>
        <end position="888"/>
    </location>
</feature>
<dbReference type="SMR" id="B4LDR4"/>
<keyword evidence="1" id="KW-0677">Repeat</keyword>
<evidence type="ECO:0000256" key="6">
    <source>
        <dbReference type="SAM" id="SignalP"/>
    </source>
</evidence>
<name>B4LDR4_DROVI</name>
<dbReference type="InterPro" id="IPR000859">
    <property type="entry name" value="CUB_dom"/>
</dbReference>
<dbReference type="CDD" id="cd00112">
    <property type="entry name" value="LDLa"/>
    <property type="match status" value="1"/>
</dbReference>
<feature type="domain" description="CUB" evidence="7">
    <location>
        <begin position="190"/>
        <end position="295"/>
    </location>
</feature>
<dbReference type="PROSITE" id="PS50068">
    <property type="entry name" value="LDLRA_2"/>
    <property type="match status" value="1"/>
</dbReference>
<proteinExistence type="predicted"/>
<feature type="compositionally biased region" description="Polar residues" evidence="4">
    <location>
        <begin position="822"/>
        <end position="837"/>
    </location>
</feature>
<feature type="chain" id="PRO_5006457104" evidence="6">
    <location>
        <begin position="28"/>
        <end position="927"/>
    </location>
</feature>
<dbReference type="InterPro" id="IPR002172">
    <property type="entry name" value="LDrepeatLR_classA_rpt"/>
</dbReference>